<reference evidence="2 3" key="1">
    <citation type="journal article" date="2019" name="Genome Biol. Evol.">
        <title>Insights into the evolution of the New World diploid cottons (Gossypium, subgenus Houzingenia) based on genome sequencing.</title>
        <authorList>
            <person name="Grover C.E."/>
            <person name="Arick M.A. 2nd"/>
            <person name="Thrash A."/>
            <person name="Conover J.L."/>
            <person name="Sanders W.S."/>
            <person name="Peterson D.G."/>
            <person name="Frelichowski J.E."/>
            <person name="Scheffler J.A."/>
            <person name="Scheffler B.E."/>
            <person name="Wendel J.F."/>
        </authorList>
    </citation>
    <scope>NUCLEOTIDE SEQUENCE [LARGE SCALE GENOMIC DNA]</scope>
    <source>
        <strain evidence="2">157</strain>
        <tissue evidence="2">Leaf</tissue>
    </source>
</reference>
<sequence>MPMSPRPQKREKPPIKIIKINVDATTVDNKTGIGVIPRDIDGFVLGGNVGVKGEHMCVEWAELSVLIEGTNWDRSHNYNKVIFEFNCASLVNRFRKHQEDITILDH</sequence>
<keyword evidence="3" id="KW-1185">Reference proteome</keyword>
<accession>A0A7J8MQX4</accession>
<dbReference type="Proteomes" id="UP000593572">
    <property type="component" value="Unassembled WGS sequence"/>
</dbReference>
<dbReference type="InterPro" id="IPR002156">
    <property type="entry name" value="RNaseH_domain"/>
</dbReference>
<feature type="domain" description="RNase H type-1" evidence="1">
    <location>
        <begin position="21"/>
        <end position="98"/>
    </location>
</feature>
<evidence type="ECO:0000313" key="3">
    <source>
        <dbReference type="Proteomes" id="UP000593572"/>
    </source>
</evidence>
<dbReference type="GO" id="GO:0003676">
    <property type="term" value="F:nucleic acid binding"/>
    <property type="evidence" value="ECO:0007669"/>
    <property type="project" value="InterPro"/>
</dbReference>
<dbReference type="Pfam" id="PF13456">
    <property type="entry name" value="RVT_3"/>
    <property type="match status" value="1"/>
</dbReference>
<dbReference type="PANTHER" id="PTHR47074">
    <property type="entry name" value="BNAC02G40300D PROTEIN"/>
    <property type="match status" value="1"/>
</dbReference>
<gene>
    <name evidence="2" type="ORF">Golob_011893</name>
</gene>
<dbReference type="PANTHER" id="PTHR47074:SF48">
    <property type="entry name" value="POLYNUCLEOTIDYL TRANSFERASE, RIBONUCLEASE H-LIKE SUPERFAMILY PROTEIN"/>
    <property type="match status" value="1"/>
</dbReference>
<protein>
    <recommendedName>
        <fullName evidence="1">RNase H type-1 domain-containing protein</fullName>
    </recommendedName>
</protein>
<dbReference type="AlphaFoldDB" id="A0A7J8MQX4"/>
<evidence type="ECO:0000313" key="2">
    <source>
        <dbReference type="EMBL" id="MBA0567137.1"/>
    </source>
</evidence>
<dbReference type="EMBL" id="JABEZX010000009">
    <property type="protein sequence ID" value="MBA0567137.1"/>
    <property type="molecule type" value="Genomic_DNA"/>
</dbReference>
<organism evidence="2 3">
    <name type="scientific">Gossypium lobatum</name>
    <dbReference type="NCBI Taxonomy" id="34289"/>
    <lineage>
        <taxon>Eukaryota</taxon>
        <taxon>Viridiplantae</taxon>
        <taxon>Streptophyta</taxon>
        <taxon>Embryophyta</taxon>
        <taxon>Tracheophyta</taxon>
        <taxon>Spermatophyta</taxon>
        <taxon>Magnoliopsida</taxon>
        <taxon>eudicotyledons</taxon>
        <taxon>Gunneridae</taxon>
        <taxon>Pentapetalae</taxon>
        <taxon>rosids</taxon>
        <taxon>malvids</taxon>
        <taxon>Malvales</taxon>
        <taxon>Malvaceae</taxon>
        <taxon>Malvoideae</taxon>
        <taxon>Gossypium</taxon>
    </lineage>
</organism>
<evidence type="ECO:0000259" key="1">
    <source>
        <dbReference type="Pfam" id="PF13456"/>
    </source>
</evidence>
<name>A0A7J8MQX4_9ROSI</name>
<dbReference type="GO" id="GO:0004523">
    <property type="term" value="F:RNA-DNA hybrid ribonuclease activity"/>
    <property type="evidence" value="ECO:0007669"/>
    <property type="project" value="InterPro"/>
</dbReference>
<dbReference type="InterPro" id="IPR052929">
    <property type="entry name" value="RNase_H-like_EbsB-rel"/>
</dbReference>
<proteinExistence type="predicted"/>
<comment type="caution">
    <text evidence="2">The sequence shown here is derived from an EMBL/GenBank/DDBJ whole genome shotgun (WGS) entry which is preliminary data.</text>
</comment>